<dbReference type="SUPFAM" id="SSF56954">
    <property type="entry name" value="Outer membrane efflux proteins (OEP)"/>
    <property type="match status" value="1"/>
</dbReference>
<keyword evidence="8" id="KW-0732">Signal</keyword>
<sequence length="421" mass="47959">MMRVLFSIGMVLLLAGTVKAQTLTVEEYRAKVLEYNQDIKQSREAVKAAIYALKGVKTGFFPKLQLSGNFSYQIEDVEFMQGVDLKHNNYSVEAALSQNVYAGSMVRKQQEAARLQKAIARLGEELTTDNIIYAADVSYWTLAANESLFYISQEFVLIVKELDGIVQKRFDEGAISKTDLLMVKTRLKEAELQESTRNMNYQTAMQSFKIMMGVPLEEKWVITDSIQKPVMVPGLQPLEVALKRRADYQIAVQDFNLTKQQTKIIRSKYLPQFAVGVKETWGTPLINVAGDEKFATVAFAKLSMPIFNWGEKHQYVKQNRAMEVSKELIMSKVEDQVKEELANAWVKLNENRKQVEIANSTLEIAWENLKLNTFSYNEGKLPILDVLSSQVTWLQAYTNVVSANYQYKVAYAEYVRILGGR</sequence>
<dbReference type="GO" id="GO:0009279">
    <property type="term" value="C:cell outer membrane"/>
    <property type="evidence" value="ECO:0007669"/>
    <property type="project" value="UniProtKB-SubCell"/>
</dbReference>
<feature type="signal peptide" evidence="8">
    <location>
        <begin position="1"/>
        <end position="20"/>
    </location>
</feature>
<evidence type="ECO:0000256" key="3">
    <source>
        <dbReference type="ARBA" id="ARBA00022448"/>
    </source>
</evidence>
<evidence type="ECO:0000256" key="2">
    <source>
        <dbReference type="ARBA" id="ARBA00007613"/>
    </source>
</evidence>
<dbReference type="GO" id="GO:1990281">
    <property type="term" value="C:efflux pump complex"/>
    <property type="evidence" value="ECO:0007669"/>
    <property type="project" value="TreeGrafter"/>
</dbReference>
<dbReference type="PANTHER" id="PTHR30026">
    <property type="entry name" value="OUTER MEMBRANE PROTEIN TOLC"/>
    <property type="match status" value="1"/>
</dbReference>
<evidence type="ECO:0000256" key="6">
    <source>
        <dbReference type="ARBA" id="ARBA00023136"/>
    </source>
</evidence>
<protein>
    <submittedName>
        <fullName evidence="9">TolC family protein</fullName>
    </submittedName>
</protein>
<evidence type="ECO:0000313" key="9">
    <source>
        <dbReference type="EMBL" id="AZS29342.1"/>
    </source>
</evidence>
<gene>
    <name evidence="9" type="ORF">D8S85_07045</name>
</gene>
<dbReference type="Proteomes" id="UP000270673">
    <property type="component" value="Chromosome"/>
</dbReference>
<keyword evidence="6" id="KW-0472">Membrane</keyword>
<evidence type="ECO:0000256" key="8">
    <source>
        <dbReference type="SAM" id="SignalP"/>
    </source>
</evidence>
<keyword evidence="7" id="KW-0998">Cell outer membrane</keyword>
<name>A0A3Q9IPW5_9BACT</name>
<dbReference type="EMBL" id="CP032819">
    <property type="protein sequence ID" value="AZS29342.1"/>
    <property type="molecule type" value="Genomic_DNA"/>
</dbReference>
<keyword evidence="4" id="KW-1134">Transmembrane beta strand</keyword>
<dbReference type="PANTHER" id="PTHR30026:SF20">
    <property type="entry name" value="OUTER MEMBRANE PROTEIN TOLC"/>
    <property type="match status" value="1"/>
</dbReference>
<dbReference type="OrthoDB" id="1000601at2"/>
<keyword evidence="10" id="KW-1185">Reference proteome</keyword>
<feature type="chain" id="PRO_5018578978" evidence="8">
    <location>
        <begin position="21"/>
        <end position="421"/>
    </location>
</feature>
<evidence type="ECO:0000256" key="7">
    <source>
        <dbReference type="ARBA" id="ARBA00023237"/>
    </source>
</evidence>
<dbReference type="InterPro" id="IPR051906">
    <property type="entry name" value="TolC-like"/>
</dbReference>
<dbReference type="Pfam" id="PF02321">
    <property type="entry name" value="OEP"/>
    <property type="match status" value="2"/>
</dbReference>
<reference evidence="9 10" key="1">
    <citation type="submission" date="2018-10" db="EMBL/GenBank/DDBJ databases">
        <title>Butyricimonas faecalis sp. nov., isolated from human faeces and emended description of the genus Butyricimonas.</title>
        <authorList>
            <person name="Le Roy T."/>
            <person name="Van der Smissen P."/>
            <person name="Paquot A."/>
            <person name="Delzenne N."/>
            <person name="Muccioli G."/>
            <person name="Collet J.-F."/>
            <person name="Cani P.D."/>
        </authorList>
    </citation>
    <scope>NUCLEOTIDE SEQUENCE [LARGE SCALE GENOMIC DNA]</scope>
    <source>
        <strain evidence="9 10">H184</strain>
    </source>
</reference>
<accession>A0A3Q9IPW5</accession>
<dbReference type="Gene3D" id="1.20.1600.10">
    <property type="entry name" value="Outer membrane efflux proteins (OEP)"/>
    <property type="match status" value="1"/>
</dbReference>
<dbReference type="KEGG" id="buy:D8S85_07045"/>
<dbReference type="GO" id="GO:0015562">
    <property type="term" value="F:efflux transmembrane transporter activity"/>
    <property type="evidence" value="ECO:0007669"/>
    <property type="project" value="InterPro"/>
</dbReference>
<keyword evidence="3" id="KW-0813">Transport</keyword>
<comment type="similarity">
    <text evidence="2">Belongs to the outer membrane factor (OMF) (TC 1.B.17) family.</text>
</comment>
<comment type="subcellular location">
    <subcellularLocation>
        <location evidence="1">Cell outer membrane</location>
    </subcellularLocation>
</comment>
<organism evidence="9 10">
    <name type="scientific">Butyricimonas faecalis</name>
    <dbReference type="NCBI Taxonomy" id="2093856"/>
    <lineage>
        <taxon>Bacteria</taxon>
        <taxon>Pseudomonadati</taxon>
        <taxon>Bacteroidota</taxon>
        <taxon>Bacteroidia</taxon>
        <taxon>Bacteroidales</taxon>
        <taxon>Odoribacteraceae</taxon>
        <taxon>Butyricimonas</taxon>
    </lineage>
</organism>
<dbReference type="GO" id="GO:0015288">
    <property type="term" value="F:porin activity"/>
    <property type="evidence" value="ECO:0007669"/>
    <property type="project" value="TreeGrafter"/>
</dbReference>
<dbReference type="InterPro" id="IPR003423">
    <property type="entry name" value="OMP_efflux"/>
</dbReference>
<proteinExistence type="inferred from homology"/>
<evidence type="ECO:0000313" key="10">
    <source>
        <dbReference type="Proteomes" id="UP000270673"/>
    </source>
</evidence>
<keyword evidence="5" id="KW-0812">Transmembrane</keyword>
<evidence type="ECO:0000256" key="4">
    <source>
        <dbReference type="ARBA" id="ARBA00022452"/>
    </source>
</evidence>
<evidence type="ECO:0000256" key="5">
    <source>
        <dbReference type="ARBA" id="ARBA00022692"/>
    </source>
</evidence>
<dbReference type="AlphaFoldDB" id="A0A3Q9IPW5"/>
<evidence type="ECO:0000256" key="1">
    <source>
        <dbReference type="ARBA" id="ARBA00004442"/>
    </source>
</evidence>